<evidence type="ECO:0000259" key="2">
    <source>
        <dbReference type="PROSITE" id="PS50110"/>
    </source>
</evidence>
<protein>
    <recommendedName>
        <fullName evidence="2">Response regulatory domain-containing protein</fullName>
    </recommendedName>
</protein>
<keyword evidence="4" id="KW-1185">Reference proteome</keyword>
<dbReference type="Gene3D" id="3.40.50.2300">
    <property type="match status" value="1"/>
</dbReference>
<dbReference type="PROSITE" id="PS50110">
    <property type="entry name" value="RESPONSE_REGULATORY"/>
    <property type="match status" value="1"/>
</dbReference>
<feature type="domain" description="Response regulatory" evidence="2">
    <location>
        <begin position="2"/>
        <end position="153"/>
    </location>
</feature>
<feature type="modified residue" description="4-aspartylphosphate" evidence="1">
    <location>
        <position position="51"/>
    </location>
</feature>
<evidence type="ECO:0000313" key="3">
    <source>
        <dbReference type="EMBL" id="MDK2593468.1"/>
    </source>
</evidence>
<reference evidence="3 4" key="1">
    <citation type="submission" date="2023-05" db="EMBL/GenBank/DDBJ databases">
        <title>Pseudoalteromonas ardens sp. nov., Pseudoalteromonas obscura sp. nov., and Pseudoalteromonas umbrosa sp. nov., isolated from the coral Montipora capitata.</title>
        <authorList>
            <person name="Thomas E.M."/>
            <person name="Smith E.M."/>
            <person name="Papke E."/>
            <person name="Shlafstein M.D."/>
            <person name="Oline D.K."/>
            <person name="Videau P."/>
            <person name="Saw J.H."/>
            <person name="Strangman W.K."/>
            <person name="Ushijima B."/>
        </authorList>
    </citation>
    <scope>NUCLEOTIDE SEQUENCE [LARGE SCALE GENOMIC DNA]</scope>
    <source>
        <strain evidence="3 4">P94</strain>
    </source>
</reference>
<accession>A0ABT7EDW5</accession>
<dbReference type="InterPro" id="IPR001789">
    <property type="entry name" value="Sig_transdc_resp-reg_receiver"/>
</dbReference>
<gene>
    <name evidence="3" type="ORF">QNM18_00120</name>
</gene>
<evidence type="ECO:0000256" key="1">
    <source>
        <dbReference type="PROSITE-ProRule" id="PRU00169"/>
    </source>
</evidence>
<dbReference type="RefSeq" id="WP_211009998.1">
    <property type="nucleotide sequence ID" value="NZ_JASJUT010000001.1"/>
</dbReference>
<dbReference type="InterPro" id="IPR011006">
    <property type="entry name" value="CheY-like_superfamily"/>
</dbReference>
<sequence length="159" mass="18535">MRLLWIDDEKENFFFETMLLEEEGFTLDWATTIPEAANLLNQHYYDGILLDQQIKDKSQPIDSDLVVWMGTLFICWLKNQRVHLDQQLLELLEKLKACPKPKESNTTAPILIISGFYDGDVQKTINQLCDGRIKRTTKPLEEAELLNFTRSLEIGKHHD</sequence>
<name>A0ABT7EDW5_9GAMM</name>
<keyword evidence="1" id="KW-0597">Phosphoprotein</keyword>
<dbReference type="Proteomes" id="UP001231915">
    <property type="component" value="Unassembled WGS sequence"/>
</dbReference>
<dbReference type="SUPFAM" id="SSF52172">
    <property type="entry name" value="CheY-like"/>
    <property type="match status" value="1"/>
</dbReference>
<evidence type="ECO:0000313" key="4">
    <source>
        <dbReference type="Proteomes" id="UP001231915"/>
    </source>
</evidence>
<organism evidence="3 4">
    <name type="scientific">Pseudoalteromonas obscura</name>
    <dbReference type="NCBI Taxonomy" id="3048491"/>
    <lineage>
        <taxon>Bacteria</taxon>
        <taxon>Pseudomonadati</taxon>
        <taxon>Pseudomonadota</taxon>
        <taxon>Gammaproteobacteria</taxon>
        <taxon>Alteromonadales</taxon>
        <taxon>Pseudoalteromonadaceae</taxon>
        <taxon>Pseudoalteromonas</taxon>
    </lineage>
</organism>
<proteinExistence type="predicted"/>
<comment type="caution">
    <text evidence="3">The sequence shown here is derived from an EMBL/GenBank/DDBJ whole genome shotgun (WGS) entry which is preliminary data.</text>
</comment>
<dbReference type="EMBL" id="JASJUT010000001">
    <property type="protein sequence ID" value="MDK2593468.1"/>
    <property type="molecule type" value="Genomic_DNA"/>
</dbReference>